<dbReference type="GO" id="GO:0036064">
    <property type="term" value="C:ciliary basal body"/>
    <property type="evidence" value="ECO:0007669"/>
    <property type="project" value="TreeGrafter"/>
</dbReference>
<dbReference type="PANTHER" id="PTHR28661">
    <property type="entry name" value="SJOEGREN SYNDROME NUCLEAR AUTOANTIGEN 1"/>
    <property type="match status" value="1"/>
</dbReference>
<dbReference type="AlphaFoldDB" id="A0A1Y1KRN0"/>
<dbReference type="Proteomes" id="UP000327044">
    <property type="component" value="Unassembled WGS sequence"/>
</dbReference>
<dbReference type="EMBL" id="VVIM01000001">
    <property type="protein sequence ID" value="KAB0804849.1"/>
    <property type="molecule type" value="Genomic_DNA"/>
</dbReference>
<proteinExistence type="predicted"/>
<keyword evidence="4" id="KW-1185">Reference proteome</keyword>
<name>A0A1Y1KRN0_PHOPY</name>
<dbReference type="PANTHER" id="PTHR28661:SF1">
    <property type="entry name" value="MICROTUBULE NUCLEATION FACTOR SSNA1"/>
    <property type="match status" value="1"/>
</dbReference>
<evidence type="ECO:0000256" key="1">
    <source>
        <dbReference type="SAM" id="Coils"/>
    </source>
</evidence>
<sequence length="117" mass="13489">MSEHGATLQTYNQELVKCLEQLKIRRNELQDVIHQEETDKSILERNLKTLQEKLSKLNSNLAQHQKLRDSYDQTIKDTELGFKKILESSQTLLNLALHEANKLGTVNNNANHHKTEG</sequence>
<feature type="coiled-coil region" evidence="1">
    <location>
        <begin position="12"/>
        <end position="74"/>
    </location>
</feature>
<evidence type="ECO:0000313" key="3">
    <source>
        <dbReference type="EMBL" id="KAB0804849.1"/>
    </source>
</evidence>
<evidence type="ECO:0008006" key="5">
    <source>
        <dbReference type="Google" id="ProtNLM"/>
    </source>
</evidence>
<reference evidence="3 4" key="2">
    <citation type="journal article" date="2018" name="Elife">
        <title>Firefly genomes illuminate parallel origins of bioluminescence in beetles.</title>
        <authorList>
            <person name="Fallon T.R."/>
            <person name="Lower S.E."/>
            <person name="Chang C.H."/>
            <person name="Bessho-Uehara M."/>
            <person name="Martin G.J."/>
            <person name="Bewick A.J."/>
            <person name="Behringer M."/>
            <person name="Debat H.J."/>
            <person name="Wong I."/>
            <person name="Day J.C."/>
            <person name="Suvorov A."/>
            <person name="Silva C.J."/>
            <person name="Stanger-Hall K.F."/>
            <person name="Hall D.W."/>
            <person name="Schmitz R.J."/>
            <person name="Nelson D.R."/>
            <person name="Lewis S.M."/>
            <person name="Shigenobu S."/>
            <person name="Bybee S.M."/>
            <person name="Larracuente A.M."/>
            <person name="Oba Y."/>
            <person name="Weng J.K."/>
        </authorList>
    </citation>
    <scope>NUCLEOTIDE SEQUENCE [LARGE SCALE GENOMIC DNA]</scope>
    <source>
        <strain evidence="3">1611_PpyrPB1</strain>
        <tissue evidence="3">Whole body</tissue>
    </source>
</reference>
<evidence type="ECO:0000313" key="2">
    <source>
        <dbReference type="EMBL" id="JAV63248.1"/>
    </source>
</evidence>
<dbReference type="EMBL" id="GEZM01077604">
    <property type="protein sequence ID" value="JAV63248.1"/>
    <property type="molecule type" value="Transcribed_RNA"/>
</dbReference>
<reference evidence="3" key="3">
    <citation type="submission" date="2019-08" db="EMBL/GenBank/DDBJ databases">
        <authorList>
            <consortium name="Photinus pyralis genome working group"/>
            <person name="Fallon T.R."/>
            <person name="Sander Lower S.E."/>
            <person name="Weng J.-K."/>
        </authorList>
    </citation>
    <scope>NUCLEOTIDE SEQUENCE</scope>
    <source>
        <strain evidence="3">1611_PpyrPB1</strain>
        <tissue evidence="3">Whole body</tissue>
    </source>
</reference>
<keyword evidence="1" id="KW-0175">Coiled coil</keyword>
<dbReference type="EMBL" id="GEZM01077605">
    <property type="protein sequence ID" value="JAV63243.1"/>
    <property type="molecule type" value="Transcribed_RNA"/>
</dbReference>
<organism evidence="2">
    <name type="scientific">Photinus pyralis</name>
    <name type="common">Common eastern firefly</name>
    <name type="synonym">Lampyris pyralis</name>
    <dbReference type="NCBI Taxonomy" id="7054"/>
    <lineage>
        <taxon>Eukaryota</taxon>
        <taxon>Metazoa</taxon>
        <taxon>Ecdysozoa</taxon>
        <taxon>Arthropoda</taxon>
        <taxon>Hexapoda</taxon>
        <taxon>Insecta</taxon>
        <taxon>Pterygota</taxon>
        <taxon>Neoptera</taxon>
        <taxon>Endopterygota</taxon>
        <taxon>Coleoptera</taxon>
        <taxon>Polyphaga</taxon>
        <taxon>Elateriformia</taxon>
        <taxon>Elateroidea</taxon>
        <taxon>Lampyridae</taxon>
        <taxon>Lampyrinae</taxon>
        <taxon>Photinus</taxon>
    </lineage>
</organism>
<accession>A0A1Y1KRN0</accession>
<dbReference type="GO" id="GO:0005813">
    <property type="term" value="C:centrosome"/>
    <property type="evidence" value="ECO:0007669"/>
    <property type="project" value="TreeGrafter"/>
</dbReference>
<dbReference type="InParanoid" id="A0A1Y1KRN0"/>
<reference evidence="2" key="1">
    <citation type="journal article" date="2016" name="Sci. Rep.">
        <title>Molecular characterization of firefly nuptial gifts: a multi-omics approach sheds light on postcopulatory sexual selection.</title>
        <authorList>
            <person name="Al-Wathiqui N."/>
            <person name="Fallon T.R."/>
            <person name="South A."/>
            <person name="Weng J.K."/>
            <person name="Lewis S.M."/>
        </authorList>
    </citation>
    <scope>NUCLEOTIDE SEQUENCE</scope>
</reference>
<protein>
    <recommendedName>
        <fullName evidence="5">Sjoegren syndrome nuclear autoantigen 1</fullName>
    </recommendedName>
</protein>
<gene>
    <name evidence="3" type="ORF">PPYR_01819</name>
</gene>
<evidence type="ECO:0000313" key="4">
    <source>
        <dbReference type="Proteomes" id="UP000327044"/>
    </source>
</evidence>
<dbReference type="InterPro" id="IPR033362">
    <property type="entry name" value="SSNA1_fam"/>
</dbReference>